<accession>A0A1T3NUD4</accession>
<dbReference type="OrthoDB" id="9809462at2"/>
<evidence type="ECO:0000313" key="6">
    <source>
        <dbReference type="Proteomes" id="UP000190037"/>
    </source>
</evidence>
<dbReference type="InterPro" id="IPR036388">
    <property type="entry name" value="WH-like_DNA-bd_sf"/>
</dbReference>
<proteinExistence type="predicted"/>
<feature type="domain" description="HTH asnC-type" evidence="4">
    <location>
        <begin position="12"/>
        <end position="73"/>
    </location>
</feature>
<dbReference type="Proteomes" id="UP000190037">
    <property type="component" value="Unassembled WGS sequence"/>
</dbReference>
<dbReference type="InterPro" id="IPR011008">
    <property type="entry name" value="Dimeric_a/b-barrel"/>
</dbReference>
<dbReference type="InterPro" id="IPR000485">
    <property type="entry name" value="AsnC-type_HTH_dom"/>
</dbReference>
<dbReference type="Pfam" id="PF01037">
    <property type="entry name" value="AsnC_trans_reg"/>
    <property type="match status" value="1"/>
</dbReference>
<dbReference type="PANTHER" id="PTHR30154">
    <property type="entry name" value="LEUCINE-RESPONSIVE REGULATORY PROTEIN"/>
    <property type="match status" value="1"/>
</dbReference>
<dbReference type="PROSITE" id="PS00519">
    <property type="entry name" value="HTH_ASNC_1"/>
    <property type="match status" value="1"/>
</dbReference>
<dbReference type="InterPro" id="IPR019887">
    <property type="entry name" value="Tscrpt_reg_AsnC/Lrp_C"/>
</dbReference>
<dbReference type="InterPro" id="IPR019888">
    <property type="entry name" value="Tscrpt_reg_AsnC-like"/>
</dbReference>
<dbReference type="RefSeq" id="WP_078974523.1">
    <property type="nucleotide sequence ID" value="NZ_MWQN01000001.1"/>
</dbReference>
<dbReference type="SMART" id="SM00344">
    <property type="entry name" value="HTH_ASNC"/>
    <property type="match status" value="1"/>
</dbReference>
<dbReference type="eggNOG" id="COG1522">
    <property type="taxonomic scope" value="Bacteria"/>
</dbReference>
<organism evidence="5 6">
    <name type="scientific">Embleya scabrispora</name>
    <dbReference type="NCBI Taxonomy" id="159449"/>
    <lineage>
        <taxon>Bacteria</taxon>
        <taxon>Bacillati</taxon>
        <taxon>Actinomycetota</taxon>
        <taxon>Actinomycetes</taxon>
        <taxon>Kitasatosporales</taxon>
        <taxon>Streptomycetaceae</taxon>
        <taxon>Embleya</taxon>
    </lineage>
</organism>
<comment type="caution">
    <text evidence="5">The sequence shown here is derived from an EMBL/GenBank/DDBJ whole genome shotgun (WGS) entry which is preliminary data.</text>
</comment>
<dbReference type="GO" id="GO:0043200">
    <property type="term" value="P:response to amino acid"/>
    <property type="evidence" value="ECO:0007669"/>
    <property type="project" value="TreeGrafter"/>
</dbReference>
<dbReference type="Gene3D" id="3.30.70.920">
    <property type="match status" value="1"/>
</dbReference>
<dbReference type="AlphaFoldDB" id="A0A1T3NUD4"/>
<dbReference type="SUPFAM" id="SSF46785">
    <property type="entry name" value="Winged helix' DNA-binding domain"/>
    <property type="match status" value="1"/>
</dbReference>
<sequence>MRDDLQDSRITLDELDVRLIRAGRQHPRAGMLELSRLIGVSRATVQARLDRMEAAGVITGYGPEVDLIAAGYPVLAFVTLEIAQGGLSGVATALAAVPQVLEAYGTTGIGDVHCRIAATSNQDLQQILIDINRIPEVVRTTSVIALSEVVPMRTLPLLEAQNRPRPSRVPAFRDHSA</sequence>
<evidence type="ECO:0000313" key="5">
    <source>
        <dbReference type="EMBL" id="OPC80261.1"/>
    </source>
</evidence>
<evidence type="ECO:0000256" key="3">
    <source>
        <dbReference type="ARBA" id="ARBA00023163"/>
    </source>
</evidence>
<protein>
    <submittedName>
        <fullName evidence="5">AsnC family transcriptional regulator</fullName>
    </submittedName>
</protein>
<keyword evidence="2" id="KW-0238">DNA-binding</keyword>
<reference evidence="5 6" key="1">
    <citation type="submission" date="2017-03" db="EMBL/GenBank/DDBJ databases">
        <title>Draft genome sequence of Streptomyces scabrisporus NF3, endophyte isolated from Amphipterygium adstringens.</title>
        <authorList>
            <person name="Vazquez M."/>
            <person name="Ceapa C.D."/>
            <person name="Rodriguez Luna D."/>
            <person name="Sanchez Esquivel S."/>
        </authorList>
    </citation>
    <scope>NUCLEOTIDE SEQUENCE [LARGE SCALE GENOMIC DNA]</scope>
    <source>
        <strain evidence="5 6">NF3</strain>
    </source>
</reference>
<name>A0A1T3NUD4_9ACTN</name>
<dbReference type="Gene3D" id="1.10.10.10">
    <property type="entry name" value="Winged helix-like DNA-binding domain superfamily/Winged helix DNA-binding domain"/>
    <property type="match status" value="1"/>
</dbReference>
<dbReference type="InterPro" id="IPR019885">
    <property type="entry name" value="Tscrpt_reg_HTH_AsnC-type_CS"/>
</dbReference>
<dbReference type="InterPro" id="IPR036390">
    <property type="entry name" value="WH_DNA-bd_sf"/>
</dbReference>
<dbReference type="PRINTS" id="PR00033">
    <property type="entry name" value="HTHASNC"/>
</dbReference>
<keyword evidence="1" id="KW-0805">Transcription regulation</keyword>
<dbReference type="GO" id="GO:0043565">
    <property type="term" value="F:sequence-specific DNA binding"/>
    <property type="evidence" value="ECO:0007669"/>
    <property type="project" value="InterPro"/>
</dbReference>
<dbReference type="Pfam" id="PF13412">
    <property type="entry name" value="HTH_24"/>
    <property type="match status" value="1"/>
</dbReference>
<evidence type="ECO:0000256" key="1">
    <source>
        <dbReference type="ARBA" id="ARBA00023015"/>
    </source>
</evidence>
<dbReference type="GO" id="GO:0005829">
    <property type="term" value="C:cytosol"/>
    <property type="evidence" value="ECO:0007669"/>
    <property type="project" value="TreeGrafter"/>
</dbReference>
<gene>
    <name evidence="5" type="ORF">B4N89_04250</name>
</gene>
<dbReference type="SUPFAM" id="SSF54909">
    <property type="entry name" value="Dimeric alpha+beta barrel"/>
    <property type="match status" value="1"/>
</dbReference>
<keyword evidence="6" id="KW-1185">Reference proteome</keyword>
<evidence type="ECO:0000259" key="4">
    <source>
        <dbReference type="PROSITE" id="PS50956"/>
    </source>
</evidence>
<dbReference type="STRING" id="159449.B4N89_04250"/>
<dbReference type="PROSITE" id="PS50956">
    <property type="entry name" value="HTH_ASNC_2"/>
    <property type="match status" value="1"/>
</dbReference>
<keyword evidence="3" id="KW-0804">Transcription</keyword>
<dbReference type="PANTHER" id="PTHR30154:SF34">
    <property type="entry name" value="TRANSCRIPTIONAL REGULATOR AZLB"/>
    <property type="match status" value="1"/>
</dbReference>
<dbReference type="EMBL" id="MWQN01000001">
    <property type="protein sequence ID" value="OPC80261.1"/>
    <property type="molecule type" value="Genomic_DNA"/>
</dbReference>
<evidence type="ECO:0000256" key="2">
    <source>
        <dbReference type="ARBA" id="ARBA00023125"/>
    </source>
</evidence>